<dbReference type="RefSeq" id="WP_163074833.1">
    <property type="nucleotide sequence ID" value="NZ_CP048630.1"/>
</dbReference>
<sequence length="639" mass="70547">MSGRGGRISRRALLALGGAAGAALLRPRPLAAQEAGATPPATTTPASAFPSGERHGLSAFGDLKYPADFAHFDYVDPAAPKGGVFSQVGPTAAFNQSFQTFNSLNGYILSGDGAQGIDLIFDSLMVRAVDEPDAVYGLLAKGVTISHEGTQYRFRLRPEARFHDGSALTAQDVAFSLNILKTKGHPVIAQNLRDMEGAEAEADDVVLVRFVPGRARDVPLFVASLPVFSKAYYSVQPFDQSTLDIPLGSGPYKVGPFEAGRFIAYERDPDYWGAALPVNTGVNNFDTLRYEYFRDREVGFEAFKAKVYLFRQEFTARSWATGYDFPALREGKVKRVVLPDTTPSGAQGWFLNLRRPQFADPRVREALSYAFDFEWTNKNLMFDAYKRTTSFFENSDLEAQGPAGPEEIALIESLGDRLSAEDVAVLKAPPWSPPVSDGSGQDRALLRKGTRLLHEAGCRIENGRLLSPDGTPVTIEFLDDENGLERHTMPFIKNLAVLGIAAHFRLVDSPQYQRRLNTFDFDATVRRFSVSTVPGESLRNYFGSRAAATPGSNNLSGISDPIVDLMIDQVIAADTRPKLRTACRVLDRRLRAGRYWVPQWYSAEFRIAFWDEFNWPSAPRPGYARAIPDIWSARTRQAG</sequence>
<dbReference type="InterPro" id="IPR000914">
    <property type="entry name" value="SBP_5_dom"/>
</dbReference>
<feature type="compositionally biased region" description="Low complexity" evidence="4">
    <location>
        <begin position="32"/>
        <end position="50"/>
    </location>
</feature>
<dbReference type="Gene3D" id="3.40.190.10">
    <property type="entry name" value="Periplasmic binding protein-like II"/>
    <property type="match status" value="1"/>
</dbReference>
<dbReference type="GO" id="GO:1904680">
    <property type="term" value="F:peptide transmembrane transporter activity"/>
    <property type="evidence" value="ECO:0007669"/>
    <property type="project" value="TreeGrafter"/>
</dbReference>
<reference evidence="6 7" key="1">
    <citation type="submission" date="2020-02" db="EMBL/GenBank/DDBJ databases">
        <authorList>
            <person name="Li G."/>
        </authorList>
    </citation>
    <scope>NUCLEOTIDE SEQUENCE [LARGE SCALE GENOMIC DNA]</scope>
    <source>
        <strain evidence="6 7">DSM 102029</strain>
    </source>
</reference>
<dbReference type="AlphaFoldDB" id="A0A6P1YK77"/>
<dbReference type="KEGG" id="apra:G3A50_08495"/>
<name>A0A6P1YK77_9HYPH</name>
<dbReference type="GO" id="GO:0042884">
    <property type="term" value="P:microcin transport"/>
    <property type="evidence" value="ECO:0007669"/>
    <property type="project" value="TreeGrafter"/>
</dbReference>
<keyword evidence="3" id="KW-0732">Signal</keyword>
<dbReference type="InterPro" id="IPR039424">
    <property type="entry name" value="SBP_5"/>
</dbReference>
<feature type="domain" description="Solute-binding protein family 5" evidence="5">
    <location>
        <begin position="135"/>
        <end position="544"/>
    </location>
</feature>
<evidence type="ECO:0000313" key="6">
    <source>
        <dbReference type="EMBL" id="QIB33738.1"/>
    </source>
</evidence>
<dbReference type="InterPro" id="IPR006311">
    <property type="entry name" value="TAT_signal"/>
</dbReference>
<dbReference type="PANTHER" id="PTHR30290">
    <property type="entry name" value="PERIPLASMIC BINDING COMPONENT OF ABC TRANSPORTER"/>
    <property type="match status" value="1"/>
</dbReference>
<proteinExistence type="inferred from homology"/>
<dbReference type="Gene3D" id="3.10.105.10">
    <property type="entry name" value="Dipeptide-binding Protein, Domain 3"/>
    <property type="match status" value="1"/>
</dbReference>
<dbReference type="PROSITE" id="PS51318">
    <property type="entry name" value="TAT"/>
    <property type="match status" value="1"/>
</dbReference>
<organism evidence="6 7">
    <name type="scientific">Ancylobacter pratisalsi</name>
    <dbReference type="NCBI Taxonomy" id="1745854"/>
    <lineage>
        <taxon>Bacteria</taxon>
        <taxon>Pseudomonadati</taxon>
        <taxon>Pseudomonadota</taxon>
        <taxon>Alphaproteobacteria</taxon>
        <taxon>Hyphomicrobiales</taxon>
        <taxon>Xanthobacteraceae</taxon>
        <taxon>Ancylobacter</taxon>
    </lineage>
</organism>
<evidence type="ECO:0000256" key="1">
    <source>
        <dbReference type="ARBA" id="ARBA00004418"/>
    </source>
</evidence>
<dbReference type="CDD" id="cd08497">
    <property type="entry name" value="MbnE-like"/>
    <property type="match status" value="1"/>
</dbReference>
<dbReference type="Proteomes" id="UP000464751">
    <property type="component" value="Chromosome"/>
</dbReference>
<evidence type="ECO:0000256" key="2">
    <source>
        <dbReference type="ARBA" id="ARBA00005695"/>
    </source>
</evidence>
<gene>
    <name evidence="6" type="ORF">G3A50_08495</name>
</gene>
<dbReference type="PANTHER" id="PTHR30290:SF64">
    <property type="entry name" value="ABC TRANSPORTER PERIPLASMIC BINDING PROTEIN"/>
    <property type="match status" value="1"/>
</dbReference>
<evidence type="ECO:0000259" key="5">
    <source>
        <dbReference type="Pfam" id="PF00496"/>
    </source>
</evidence>
<dbReference type="GO" id="GO:0015833">
    <property type="term" value="P:peptide transport"/>
    <property type="evidence" value="ECO:0007669"/>
    <property type="project" value="TreeGrafter"/>
</dbReference>
<accession>A0A6P1YK77</accession>
<dbReference type="Pfam" id="PF00496">
    <property type="entry name" value="SBP_bac_5"/>
    <property type="match status" value="1"/>
</dbReference>
<keyword evidence="7" id="KW-1185">Reference proteome</keyword>
<comment type="similarity">
    <text evidence="2">Belongs to the bacterial solute-binding protein 5 family.</text>
</comment>
<dbReference type="GO" id="GO:0043190">
    <property type="term" value="C:ATP-binding cassette (ABC) transporter complex"/>
    <property type="evidence" value="ECO:0007669"/>
    <property type="project" value="InterPro"/>
</dbReference>
<protein>
    <submittedName>
        <fullName evidence="6">ABC transporter substrate-binding protein</fullName>
    </submittedName>
</protein>
<dbReference type="PIRSF" id="PIRSF002741">
    <property type="entry name" value="MppA"/>
    <property type="match status" value="1"/>
</dbReference>
<evidence type="ECO:0000256" key="4">
    <source>
        <dbReference type="SAM" id="MobiDB-lite"/>
    </source>
</evidence>
<comment type="subcellular location">
    <subcellularLocation>
        <location evidence="1">Periplasm</location>
    </subcellularLocation>
</comment>
<evidence type="ECO:0000313" key="7">
    <source>
        <dbReference type="Proteomes" id="UP000464751"/>
    </source>
</evidence>
<dbReference type="GO" id="GO:0030288">
    <property type="term" value="C:outer membrane-bounded periplasmic space"/>
    <property type="evidence" value="ECO:0007669"/>
    <property type="project" value="TreeGrafter"/>
</dbReference>
<dbReference type="EMBL" id="CP048630">
    <property type="protein sequence ID" value="QIB33738.1"/>
    <property type="molecule type" value="Genomic_DNA"/>
</dbReference>
<feature type="region of interest" description="Disordered" evidence="4">
    <location>
        <begin position="32"/>
        <end position="51"/>
    </location>
</feature>
<dbReference type="SUPFAM" id="SSF53850">
    <property type="entry name" value="Periplasmic binding protein-like II"/>
    <property type="match status" value="1"/>
</dbReference>
<evidence type="ECO:0000256" key="3">
    <source>
        <dbReference type="ARBA" id="ARBA00022729"/>
    </source>
</evidence>
<dbReference type="InterPro" id="IPR030678">
    <property type="entry name" value="Peptide/Ni-bd"/>
</dbReference>